<evidence type="ECO:0000256" key="3">
    <source>
        <dbReference type="ARBA" id="ARBA00004496"/>
    </source>
</evidence>
<dbReference type="Gene3D" id="3.30.43.10">
    <property type="entry name" value="Uridine Diphospho-n-acetylenolpyruvylglucosamine Reductase, domain 2"/>
    <property type="match status" value="1"/>
</dbReference>
<dbReference type="GO" id="GO:0008360">
    <property type="term" value="P:regulation of cell shape"/>
    <property type="evidence" value="ECO:0007669"/>
    <property type="project" value="UniProtKB-KW"/>
</dbReference>
<evidence type="ECO:0000256" key="4">
    <source>
        <dbReference type="ARBA" id="ARBA00004752"/>
    </source>
</evidence>
<dbReference type="GO" id="GO:0009252">
    <property type="term" value="P:peptidoglycan biosynthetic process"/>
    <property type="evidence" value="ECO:0007669"/>
    <property type="project" value="UniProtKB-UniRule"/>
</dbReference>
<evidence type="ECO:0000313" key="22">
    <source>
        <dbReference type="Proteomes" id="UP000261828"/>
    </source>
</evidence>
<dbReference type="GO" id="GO:0051301">
    <property type="term" value="P:cell division"/>
    <property type="evidence" value="ECO:0007669"/>
    <property type="project" value="UniProtKB-KW"/>
</dbReference>
<dbReference type="SUPFAM" id="SSF56176">
    <property type="entry name" value="FAD-binding/transporter-associated domain-like"/>
    <property type="match status" value="1"/>
</dbReference>
<keyword evidence="16 19" id="KW-0961">Cell wall biogenesis/degradation</keyword>
<dbReference type="InterPro" id="IPR036635">
    <property type="entry name" value="MurB_C_sf"/>
</dbReference>
<comment type="catalytic activity">
    <reaction evidence="18 19">
        <text>UDP-N-acetyl-alpha-D-muramate + NADP(+) = UDP-N-acetyl-3-O-(1-carboxyvinyl)-alpha-D-glucosamine + NADPH + H(+)</text>
        <dbReference type="Rhea" id="RHEA:12248"/>
        <dbReference type="ChEBI" id="CHEBI:15378"/>
        <dbReference type="ChEBI" id="CHEBI:57783"/>
        <dbReference type="ChEBI" id="CHEBI:58349"/>
        <dbReference type="ChEBI" id="CHEBI:68483"/>
        <dbReference type="ChEBI" id="CHEBI:70757"/>
        <dbReference type="EC" id="1.3.1.98"/>
    </reaction>
</comment>
<dbReference type="InterPro" id="IPR036318">
    <property type="entry name" value="FAD-bd_PCMH-like_sf"/>
</dbReference>
<dbReference type="InterPro" id="IPR016167">
    <property type="entry name" value="FAD-bd_PCMH_sub1"/>
</dbReference>
<organism evidence="21 22">
    <name type="scientific">Flagellimonas nanhaiensis</name>
    <dbReference type="NCBI Taxonomy" id="2292706"/>
    <lineage>
        <taxon>Bacteria</taxon>
        <taxon>Pseudomonadati</taxon>
        <taxon>Bacteroidota</taxon>
        <taxon>Flavobacteriia</taxon>
        <taxon>Flavobacteriales</taxon>
        <taxon>Flavobacteriaceae</taxon>
        <taxon>Flagellimonas</taxon>
    </lineage>
</organism>
<dbReference type="UniPathway" id="UPA00219"/>
<reference evidence="21 22" key="1">
    <citation type="submission" date="2018-08" db="EMBL/GenBank/DDBJ databases">
        <title>Muricauda nanhaiensis sp. nov., isolated from seawater of the South China Sea.</title>
        <authorList>
            <person name="Dang Y."/>
        </authorList>
    </citation>
    <scope>NUCLEOTIDE SEQUENCE [LARGE SCALE GENOMIC DNA]</scope>
    <source>
        <strain evidence="21 22">SM1704</strain>
    </source>
</reference>
<evidence type="ECO:0000256" key="15">
    <source>
        <dbReference type="ARBA" id="ARBA00023306"/>
    </source>
</evidence>
<dbReference type="NCBIfam" id="TIGR00179">
    <property type="entry name" value="murB"/>
    <property type="match status" value="1"/>
</dbReference>
<dbReference type="InterPro" id="IPR016169">
    <property type="entry name" value="FAD-bd_PCMH_sub2"/>
</dbReference>
<evidence type="ECO:0000256" key="13">
    <source>
        <dbReference type="ARBA" id="ARBA00022984"/>
    </source>
</evidence>
<evidence type="ECO:0000256" key="2">
    <source>
        <dbReference type="ARBA" id="ARBA00003921"/>
    </source>
</evidence>
<dbReference type="EC" id="1.3.1.98" evidence="5 19"/>
<evidence type="ECO:0000256" key="17">
    <source>
        <dbReference type="ARBA" id="ARBA00031026"/>
    </source>
</evidence>
<dbReference type="HAMAP" id="MF_00037">
    <property type="entry name" value="MurB"/>
    <property type="match status" value="1"/>
</dbReference>
<feature type="active site" description="Proton donor" evidence="19">
    <location>
        <position position="237"/>
    </location>
</feature>
<comment type="similarity">
    <text evidence="19">Belongs to the MurB family.</text>
</comment>
<dbReference type="GO" id="GO:0008762">
    <property type="term" value="F:UDP-N-acetylmuramate dehydrogenase activity"/>
    <property type="evidence" value="ECO:0007669"/>
    <property type="project" value="UniProtKB-UniRule"/>
</dbReference>
<keyword evidence="7 19" id="KW-0963">Cytoplasm</keyword>
<dbReference type="NCBIfam" id="NF000755">
    <property type="entry name" value="PRK00046.1"/>
    <property type="match status" value="1"/>
</dbReference>
<evidence type="ECO:0000259" key="20">
    <source>
        <dbReference type="PROSITE" id="PS51387"/>
    </source>
</evidence>
<keyword evidence="22" id="KW-1185">Reference proteome</keyword>
<evidence type="ECO:0000256" key="9">
    <source>
        <dbReference type="ARBA" id="ARBA00022630"/>
    </source>
</evidence>
<accession>A0A371JM90</accession>
<keyword evidence="14 19" id="KW-0560">Oxidoreductase</keyword>
<dbReference type="Gene3D" id="3.90.78.10">
    <property type="entry name" value="UDP-N-acetylenolpyruvoylglucosamine reductase, C-terminal domain"/>
    <property type="match status" value="1"/>
</dbReference>
<dbReference type="Proteomes" id="UP000261828">
    <property type="component" value="Unassembled WGS sequence"/>
</dbReference>
<evidence type="ECO:0000256" key="8">
    <source>
        <dbReference type="ARBA" id="ARBA00022618"/>
    </source>
</evidence>
<keyword evidence="9 19" id="KW-0285">Flavoprotein</keyword>
<dbReference type="GO" id="GO:0071555">
    <property type="term" value="P:cell wall organization"/>
    <property type="evidence" value="ECO:0007669"/>
    <property type="project" value="UniProtKB-KW"/>
</dbReference>
<evidence type="ECO:0000256" key="10">
    <source>
        <dbReference type="ARBA" id="ARBA00022827"/>
    </source>
</evidence>
<feature type="domain" description="FAD-binding PCMH-type" evidence="20">
    <location>
        <begin position="17"/>
        <end position="186"/>
    </location>
</feature>
<evidence type="ECO:0000256" key="6">
    <source>
        <dbReference type="ARBA" id="ARBA00015188"/>
    </source>
</evidence>
<dbReference type="OrthoDB" id="9804753at2"/>
<dbReference type="PANTHER" id="PTHR21071">
    <property type="entry name" value="UDP-N-ACETYLENOLPYRUVOYLGLUCOSAMINE REDUCTASE"/>
    <property type="match status" value="1"/>
</dbReference>
<evidence type="ECO:0000256" key="11">
    <source>
        <dbReference type="ARBA" id="ARBA00022857"/>
    </source>
</evidence>
<feature type="active site" evidence="19">
    <location>
        <position position="162"/>
    </location>
</feature>
<dbReference type="InterPro" id="IPR016166">
    <property type="entry name" value="FAD-bd_PCMH"/>
</dbReference>
<keyword evidence="13 19" id="KW-0573">Peptidoglycan synthesis</keyword>
<protein>
    <recommendedName>
        <fullName evidence="6 19">UDP-N-acetylenolpyruvoylglucosamine reductase</fullName>
        <ecNumber evidence="5 19">1.3.1.98</ecNumber>
    </recommendedName>
    <alternativeName>
        <fullName evidence="17 19">UDP-N-acetylmuramate dehydrogenase</fullName>
    </alternativeName>
</protein>
<dbReference type="RefSeq" id="WP_116185592.1">
    <property type="nucleotide sequence ID" value="NZ_QTJX01000005.1"/>
</dbReference>
<dbReference type="SUPFAM" id="SSF56194">
    <property type="entry name" value="Uridine diphospho-N-Acetylenolpyruvylglucosamine reductase, MurB, C-terminal domain"/>
    <property type="match status" value="1"/>
</dbReference>
<comment type="subcellular location">
    <subcellularLocation>
        <location evidence="3 19">Cytoplasm</location>
    </subcellularLocation>
</comment>
<dbReference type="Gene3D" id="3.30.465.10">
    <property type="match status" value="1"/>
</dbReference>
<dbReference type="InterPro" id="IPR003170">
    <property type="entry name" value="MurB"/>
</dbReference>
<dbReference type="PANTHER" id="PTHR21071:SF4">
    <property type="entry name" value="UDP-N-ACETYLENOLPYRUVOYLGLUCOSAMINE REDUCTASE"/>
    <property type="match status" value="1"/>
</dbReference>
<dbReference type="GO" id="GO:0005829">
    <property type="term" value="C:cytosol"/>
    <property type="evidence" value="ECO:0007669"/>
    <property type="project" value="TreeGrafter"/>
</dbReference>
<comment type="caution">
    <text evidence="21">The sequence shown here is derived from an EMBL/GenBank/DDBJ whole genome shotgun (WGS) entry which is preliminary data.</text>
</comment>
<name>A0A371JM90_9FLAO</name>
<feature type="active site" evidence="19">
    <location>
        <position position="333"/>
    </location>
</feature>
<dbReference type="NCBIfam" id="NF010478">
    <property type="entry name" value="PRK13903.1"/>
    <property type="match status" value="1"/>
</dbReference>
<sequence length="338" mass="37422">MNIQENISLKHYNTFGIDVKARFFVEITGLAQLQKILELEAYPNRFVISGGSNMLLTKDINALVMHINLKGISIVDEDEDTVEIKVMAGENWHELVLWTLDHGYGGLENLSLIPGNTGTAPIQNIGAYGVELKDVFASCVAMEVDTGELVTFDHESCNFGYRDSIFKGEAKNKYIITSVNLKLTKKNHTLNTGYGAIEGELKKVGIVYPTIRNISDAVIAIRQSKLPDPEELGNSGSFFKNPVISKKAFEKLKKAHPNVPSYQMDDNQVKIPAGWLIEQCGFKGKRKGDAGVHEKQALVLVNYGNATGKEIVELAEEIQEEVAQKFGVTLQPEVNIIR</sequence>
<evidence type="ECO:0000256" key="18">
    <source>
        <dbReference type="ARBA" id="ARBA00048914"/>
    </source>
</evidence>
<keyword evidence="8 19" id="KW-0132">Cell division</keyword>
<keyword evidence="15 19" id="KW-0131">Cell cycle</keyword>
<comment type="cofactor">
    <cofactor evidence="1 19">
        <name>FAD</name>
        <dbReference type="ChEBI" id="CHEBI:57692"/>
    </cofactor>
</comment>
<dbReference type="InterPro" id="IPR006094">
    <property type="entry name" value="Oxid_FAD_bind_N"/>
</dbReference>
<dbReference type="InterPro" id="IPR011601">
    <property type="entry name" value="MurB_C"/>
</dbReference>
<dbReference type="PROSITE" id="PS51387">
    <property type="entry name" value="FAD_PCMH"/>
    <property type="match status" value="1"/>
</dbReference>
<evidence type="ECO:0000256" key="1">
    <source>
        <dbReference type="ARBA" id="ARBA00001974"/>
    </source>
</evidence>
<keyword evidence="11 19" id="KW-0521">NADP</keyword>
<comment type="pathway">
    <text evidence="4 19">Cell wall biogenesis; peptidoglycan biosynthesis.</text>
</comment>
<comment type="function">
    <text evidence="2 19">Cell wall formation.</text>
</comment>
<dbReference type="Pfam" id="PF01565">
    <property type="entry name" value="FAD_binding_4"/>
    <property type="match status" value="1"/>
</dbReference>
<dbReference type="Pfam" id="PF02873">
    <property type="entry name" value="MurB_C"/>
    <property type="match status" value="1"/>
</dbReference>
<keyword evidence="10 19" id="KW-0274">FAD</keyword>
<evidence type="ECO:0000256" key="7">
    <source>
        <dbReference type="ARBA" id="ARBA00022490"/>
    </source>
</evidence>
<proteinExistence type="inferred from homology"/>
<evidence type="ECO:0000256" key="5">
    <source>
        <dbReference type="ARBA" id="ARBA00012518"/>
    </source>
</evidence>
<evidence type="ECO:0000313" key="21">
    <source>
        <dbReference type="EMBL" id="RDY58123.1"/>
    </source>
</evidence>
<gene>
    <name evidence="19" type="primary">murB</name>
    <name evidence="21" type="ORF">DX873_16500</name>
</gene>
<evidence type="ECO:0000256" key="16">
    <source>
        <dbReference type="ARBA" id="ARBA00023316"/>
    </source>
</evidence>
<evidence type="ECO:0000256" key="12">
    <source>
        <dbReference type="ARBA" id="ARBA00022960"/>
    </source>
</evidence>
<dbReference type="AlphaFoldDB" id="A0A371JM90"/>
<evidence type="ECO:0000256" key="19">
    <source>
        <dbReference type="HAMAP-Rule" id="MF_00037"/>
    </source>
</evidence>
<dbReference type="GO" id="GO:0071949">
    <property type="term" value="F:FAD binding"/>
    <property type="evidence" value="ECO:0007669"/>
    <property type="project" value="InterPro"/>
</dbReference>
<keyword evidence="12 19" id="KW-0133">Cell shape</keyword>
<evidence type="ECO:0000256" key="14">
    <source>
        <dbReference type="ARBA" id="ARBA00023002"/>
    </source>
</evidence>
<dbReference type="EMBL" id="QTJX01000005">
    <property type="protein sequence ID" value="RDY58123.1"/>
    <property type="molecule type" value="Genomic_DNA"/>
</dbReference>